<evidence type="ECO:0000313" key="2">
    <source>
        <dbReference type="EMBL" id="GJE56498.1"/>
    </source>
</evidence>
<name>A0ABQ4TRJ9_9HYPH</name>
<organism evidence="2 3">
    <name type="scientific">Methylobacterium thuringiense</name>
    <dbReference type="NCBI Taxonomy" id="1003091"/>
    <lineage>
        <taxon>Bacteria</taxon>
        <taxon>Pseudomonadati</taxon>
        <taxon>Pseudomonadota</taxon>
        <taxon>Alphaproteobacteria</taxon>
        <taxon>Hyphomicrobiales</taxon>
        <taxon>Methylobacteriaceae</taxon>
        <taxon>Methylobacterium</taxon>
    </lineage>
</organism>
<reference evidence="2" key="2">
    <citation type="submission" date="2021-08" db="EMBL/GenBank/DDBJ databases">
        <authorList>
            <person name="Tani A."/>
            <person name="Ola A."/>
            <person name="Ogura Y."/>
            <person name="Katsura K."/>
            <person name="Hayashi T."/>
        </authorList>
    </citation>
    <scope>NUCLEOTIDE SEQUENCE</scope>
    <source>
        <strain evidence="2">DSM 23674</strain>
    </source>
</reference>
<dbReference type="InterPro" id="IPR038740">
    <property type="entry name" value="BioF2-like_GNAT_dom"/>
</dbReference>
<dbReference type="InterPro" id="IPR016181">
    <property type="entry name" value="Acyl_CoA_acyltransferase"/>
</dbReference>
<proteinExistence type="predicted"/>
<sequence>MIAPMGRRGAEARKGACRARQSVGIVDLATLRAEPQAWDDCVARAVEPHPHFSRHVIEAHRQAGLLRDDCAFVIVRTGERLDAILPFRSGLDITGLGTAVAQPVLSPFMPSSAPLVAGDAFADTLATLVAGLAEASGGRAWRWPLLSISGRAGQGLLAAMHEAGWTTGIVETFERPVLDRRPSHDAFLTDHPHMSRLKDLRRRRRRLAEAGTLERVTATEGEALASALEDFLALEAAGWKGEAGTALACRPKTLALAHALFAGTAGPVTVRADTLSLDGRPLAVSLALIAGGTACLLKTAYDERERALAPGLVLEAEIVRAFHETAFAERLDSATRAGSALESLYRERETIAEIIAMPPGGEARLSIGRRVALARFEHRAKAEAKRLLKRG</sequence>
<evidence type="ECO:0000259" key="1">
    <source>
        <dbReference type="Pfam" id="PF13480"/>
    </source>
</evidence>
<dbReference type="EMBL" id="BPRA01000014">
    <property type="protein sequence ID" value="GJE56498.1"/>
    <property type="molecule type" value="Genomic_DNA"/>
</dbReference>
<keyword evidence="3" id="KW-1185">Reference proteome</keyword>
<dbReference type="Pfam" id="PF13480">
    <property type="entry name" value="Acetyltransf_6"/>
    <property type="match status" value="1"/>
</dbReference>
<gene>
    <name evidence="2" type="ORF">EKPJFOCH_3004</name>
</gene>
<dbReference type="SUPFAM" id="SSF55729">
    <property type="entry name" value="Acyl-CoA N-acyltransferases (Nat)"/>
    <property type="match status" value="1"/>
</dbReference>
<feature type="domain" description="BioF2-like acetyltransferase" evidence="1">
    <location>
        <begin position="195"/>
        <end position="326"/>
    </location>
</feature>
<comment type="caution">
    <text evidence="2">The sequence shown here is derived from an EMBL/GenBank/DDBJ whole genome shotgun (WGS) entry which is preliminary data.</text>
</comment>
<accession>A0ABQ4TRJ9</accession>
<evidence type="ECO:0000313" key="3">
    <source>
        <dbReference type="Proteomes" id="UP001055101"/>
    </source>
</evidence>
<dbReference type="Proteomes" id="UP001055101">
    <property type="component" value="Unassembled WGS sequence"/>
</dbReference>
<reference evidence="2" key="1">
    <citation type="journal article" date="2021" name="Front. Microbiol.">
        <title>Comprehensive Comparative Genomics and Phenotyping of Methylobacterium Species.</title>
        <authorList>
            <person name="Alessa O."/>
            <person name="Ogura Y."/>
            <person name="Fujitani Y."/>
            <person name="Takami H."/>
            <person name="Hayashi T."/>
            <person name="Sahin N."/>
            <person name="Tani A."/>
        </authorList>
    </citation>
    <scope>NUCLEOTIDE SEQUENCE</scope>
    <source>
        <strain evidence="2">DSM 23674</strain>
    </source>
</reference>
<protein>
    <recommendedName>
        <fullName evidence="1">BioF2-like acetyltransferase domain-containing protein</fullName>
    </recommendedName>
</protein>